<sequence length="66" mass="7199">MAQDQSQTQSQSQQESLSWAGLGRSSWQKVAALYQEDSKWAALGQPCNSNSCNCNCKSNFLGLARA</sequence>
<dbReference type="AlphaFoldDB" id="A0A484BHW3"/>
<name>A0A484BHW3_DRONA</name>
<feature type="compositionally biased region" description="Low complexity" evidence="1">
    <location>
        <begin position="1"/>
        <end position="18"/>
    </location>
</feature>
<dbReference type="EMBL" id="LSRL02000041">
    <property type="protein sequence ID" value="TDG47620.1"/>
    <property type="molecule type" value="Genomic_DNA"/>
</dbReference>
<dbReference type="Proteomes" id="UP000295192">
    <property type="component" value="Unassembled WGS sequence"/>
</dbReference>
<comment type="caution">
    <text evidence="2">The sequence shown here is derived from an EMBL/GenBank/DDBJ whole genome shotgun (WGS) entry which is preliminary data.</text>
</comment>
<organism evidence="2 3">
    <name type="scientific">Drosophila navojoa</name>
    <name type="common">Fruit fly</name>
    <dbReference type="NCBI Taxonomy" id="7232"/>
    <lineage>
        <taxon>Eukaryota</taxon>
        <taxon>Metazoa</taxon>
        <taxon>Ecdysozoa</taxon>
        <taxon>Arthropoda</taxon>
        <taxon>Hexapoda</taxon>
        <taxon>Insecta</taxon>
        <taxon>Pterygota</taxon>
        <taxon>Neoptera</taxon>
        <taxon>Endopterygota</taxon>
        <taxon>Diptera</taxon>
        <taxon>Brachycera</taxon>
        <taxon>Muscomorpha</taxon>
        <taxon>Ephydroidea</taxon>
        <taxon>Drosophilidae</taxon>
        <taxon>Drosophila</taxon>
    </lineage>
</organism>
<reference evidence="2 3" key="1">
    <citation type="journal article" date="2019" name="J. Hered.">
        <title>An Improved Genome Assembly for Drosophila navojoa, the Basal Species in the mojavensis Cluster.</title>
        <authorList>
            <person name="Vanderlinde T."/>
            <person name="Dupim E.G."/>
            <person name="Nazario-Yepiz N.O."/>
            <person name="Carvalho A.B."/>
        </authorList>
    </citation>
    <scope>NUCLEOTIDE SEQUENCE [LARGE SCALE GENOMIC DNA]</scope>
    <source>
        <strain evidence="2">Navoj_Jal97</strain>
        <tissue evidence="2">Whole organism</tissue>
    </source>
</reference>
<evidence type="ECO:0000313" key="2">
    <source>
        <dbReference type="EMBL" id="TDG47620.1"/>
    </source>
</evidence>
<evidence type="ECO:0000313" key="3">
    <source>
        <dbReference type="Proteomes" id="UP000295192"/>
    </source>
</evidence>
<evidence type="ECO:0000256" key="1">
    <source>
        <dbReference type="SAM" id="MobiDB-lite"/>
    </source>
</evidence>
<protein>
    <submittedName>
        <fullName evidence="2">Uncharacterized protein</fullName>
    </submittedName>
</protein>
<keyword evidence="3" id="KW-1185">Reference proteome</keyword>
<gene>
    <name evidence="2" type="ORF">AWZ03_005918</name>
</gene>
<proteinExistence type="predicted"/>
<feature type="region of interest" description="Disordered" evidence="1">
    <location>
        <begin position="1"/>
        <end position="20"/>
    </location>
</feature>
<accession>A0A484BHW3</accession>